<feature type="compositionally biased region" description="Polar residues" evidence="1">
    <location>
        <begin position="40"/>
        <end position="64"/>
    </location>
</feature>
<dbReference type="AlphaFoldDB" id="A0A6I4UQM3"/>
<protein>
    <submittedName>
        <fullName evidence="2">Uncharacterized protein</fullName>
    </submittedName>
</protein>
<evidence type="ECO:0000256" key="1">
    <source>
        <dbReference type="SAM" id="MobiDB-lite"/>
    </source>
</evidence>
<dbReference type="OrthoDB" id="9881763at2"/>
<comment type="caution">
    <text evidence="2">The sequence shown here is derived from an EMBL/GenBank/DDBJ whole genome shotgun (WGS) entry which is preliminary data.</text>
</comment>
<dbReference type="Proteomes" id="UP000469159">
    <property type="component" value="Unassembled WGS sequence"/>
</dbReference>
<name>A0A6I4UQM3_9SPHN</name>
<dbReference type="RefSeq" id="WP_160746142.1">
    <property type="nucleotide sequence ID" value="NZ_WTYK01000003.1"/>
</dbReference>
<organism evidence="2 3">
    <name type="scientific">Croceibacterium soli</name>
    <dbReference type="NCBI Taxonomy" id="1739690"/>
    <lineage>
        <taxon>Bacteria</taxon>
        <taxon>Pseudomonadati</taxon>
        <taxon>Pseudomonadota</taxon>
        <taxon>Alphaproteobacteria</taxon>
        <taxon>Sphingomonadales</taxon>
        <taxon>Erythrobacteraceae</taxon>
        <taxon>Croceibacterium</taxon>
    </lineage>
</organism>
<sequence>MRYIDIIESIADDATKEAKKRLKANQQIDNARRKRGNAAQKYQDSLRTANQSEQAAKAKLNSSK</sequence>
<reference evidence="2 3" key="1">
    <citation type="submission" date="2019-12" db="EMBL/GenBank/DDBJ databases">
        <title>Genomic-based taxomic classification of the family Erythrobacteraceae.</title>
        <authorList>
            <person name="Xu L."/>
        </authorList>
    </citation>
    <scope>NUCLEOTIDE SEQUENCE [LARGE SCALE GENOMIC DNA]</scope>
    <source>
        <strain evidence="2 3">MCCC 1K02066</strain>
    </source>
</reference>
<dbReference type="EMBL" id="WTYK01000003">
    <property type="protein sequence ID" value="MXP41280.1"/>
    <property type="molecule type" value="Genomic_DNA"/>
</dbReference>
<gene>
    <name evidence="2" type="ORF">GRI75_06455</name>
</gene>
<accession>A0A6I4UQM3</accession>
<evidence type="ECO:0000313" key="3">
    <source>
        <dbReference type="Proteomes" id="UP000469159"/>
    </source>
</evidence>
<proteinExistence type="predicted"/>
<keyword evidence="3" id="KW-1185">Reference proteome</keyword>
<evidence type="ECO:0000313" key="2">
    <source>
        <dbReference type="EMBL" id="MXP41280.1"/>
    </source>
</evidence>
<feature type="region of interest" description="Disordered" evidence="1">
    <location>
        <begin position="16"/>
        <end position="64"/>
    </location>
</feature>